<keyword evidence="3" id="KW-1185">Reference proteome</keyword>
<feature type="compositionally biased region" description="Polar residues" evidence="1">
    <location>
        <begin position="170"/>
        <end position="212"/>
    </location>
</feature>
<evidence type="ECO:0000256" key="1">
    <source>
        <dbReference type="SAM" id="MobiDB-lite"/>
    </source>
</evidence>
<gene>
    <name evidence="2" type="ORF">BHYA_0110g00150</name>
</gene>
<name>A0A4Z1GNV4_9HELO</name>
<evidence type="ECO:0000313" key="3">
    <source>
        <dbReference type="Proteomes" id="UP000297814"/>
    </source>
</evidence>
<dbReference type="Proteomes" id="UP000297814">
    <property type="component" value="Unassembled WGS sequence"/>
</dbReference>
<protein>
    <submittedName>
        <fullName evidence="2">Uncharacterized protein</fullName>
    </submittedName>
</protein>
<feature type="compositionally biased region" description="Basic and acidic residues" evidence="1">
    <location>
        <begin position="1"/>
        <end position="11"/>
    </location>
</feature>
<dbReference type="EMBL" id="PQXK01000110">
    <property type="protein sequence ID" value="TGO36950.1"/>
    <property type="molecule type" value="Genomic_DNA"/>
</dbReference>
<accession>A0A4Z1GNV4</accession>
<evidence type="ECO:0000313" key="2">
    <source>
        <dbReference type="EMBL" id="TGO36950.1"/>
    </source>
</evidence>
<dbReference type="AlphaFoldDB" id="A0A4Z1GNV4"/>
<organism evidence="2 3">
    <name type="scientific">Botrytis hyacinthi</name>
    <dbReference type="NCBI Taxonomy" id="278943"/>
    <lineage>
        <taxon>Eukaryota</taxon>
        <taxon>Fungi</taxon>
        <taxon>Dikarya</taxon>
        <taxon>Ascomycota</taxon>
        <taxon>Pezizomycotina</taxon>
        <taxon>Leotiomycetes</taxon>
        <taxon>Helotiales</taxon>
        <taxon>Sclerotiniaceae</taxon>
        <taxon>Botrytis</taxon>
    </lineage>
</organism>
<reference evidence="2 3" key="1">
    <citation type="submission" date="2017-12" db="EMBL/GenBank/DDBJ databases">
        <title>Comparative genomics of Botrytis spp.</title>
        <authorList>
            <person name="Valero-Jimenez C.A."/>
            <person name="Tapia P."/>
            <person name="Veloso J."/>
            <person name="Silva-Moreno E."/>
            <person name="Staats M."/>
            <person name="Valdes J.H."/>
            <person name="Van Kan J.A.L."/>
        </authorList>
    </citation>
    <scope>NUCLEOTIDE SEQUENCE [LARGE SCALE GENOMIC DNA]</scope>
    <source>
        <strain evidence="2 3">Bh0001</strain>
    </source>
</reference>
<feature type="region of interest" description="Disordered" evidence="1">
    <location>
        <begin position="170"/>
        <end position="227"/>
    </location>
</feature>
<sequence>MEHRPTGRPQDHPNYNTTVTSTSMGMSMLTSGFAPGAEPIARPPKALDDPYYCAGCNTSTNGTRDWKKEHLHSRNDCKVAYENNTCQFPKYVTNDEHEVYEADENRIPAPLPASDPNGDNTAFDDYYGSYDDYVGNAPSGIVSYVTQQSLYPQASSSASQAQTYYPATTTGIDQGGQYSSTTGSTPQNEQYYPASSSASQGRGHTTTSQYRGSGSHGYRGAGNNRRD</sequence>
<proteinExistence type="predicted"/>
<feature type="region of interest" description="Disordered" evidence="1">
    <location>
        <begin position="1"/>
        <end position="21"/>
    </location>
</feature>
<comment type="caution">
    <text evidence="2">The sequence shown here is derived from an EMBL/GenBank/DDBJ whole genome shotgun (WGS) entry which is preliminary data.</text>
</comment>